<accession>A0A183KFT7</accession>
<reference evidence="2" key="1">
    <citation type="submission" date="2016-06" db="UniProtKB">
        <authorList>
            <consortium name="WormBaseParasite"/>
        </authorList>
    </citation>
    <scope>IDENTIFICATION</scope>
</reference>
<sequence length="367" mass="42813">LKTINYKSKLSQHNSIIKPSSHSKFDHNSSTSSSKKLNFNKKFSSSVLDRWESNQFALADANSLIIQLNKELKDCKLELKTLQRQYKMQAVRLDKAIGQEADMPQIVDRLNSEIRTLQVRLREKTLQSCIDQRKIHELQQRIYVLEKTIDEKHNQSQYTDEGSSQLKHQLDVLTKNHKQQINMNNEKLRNLQQEYQHLKDKLHERTQQLQEKTKLLELQNVYSHRIPKNLISSHLSSLSSIYSTTNEMDNHNDHKETSKSNNPLIDQYKCNSNDKYSPRLPPITVNDNNNNKINNDVSLSSQYVTMCKGLEQMPRIDNNIESNLEGYPLMNRKPSNDNEHHVHEIKENSSKEVIVSFFSFVSFAVII</sequence>
<feature type="coiled-coil region" evidence="1">
    <location>
        <begin position="58"/>
        <end position="219"/>
    </location>
</feature>
<organism evidence="2">
    <name type="scientific">Schistosoma curassoni</name>
    <dbReference type="NCBI Taxonomy" id="6186"/>
    <lineage>
        <taxon>Eukaryota</taxon>
        <taxon>Metazoa</taxon>
        <taxon>Spiralia</taxon>
        <taxon>Lophotrochozoa</taxon>
        <taxon>Platyhelminthes</taxon>
        <taxon>Trematoda</taxon>
        <taxon>Digenea</taxon>
        <taxon>Strigeidida</taxon>
        <taxon>Schistosomatoidea</taxon>
        <taxon>Schistosomatidae</taxon>
        <taxon>Schistosoma</taxon>
    </lineage>
</organism>
<proteinExistence type="predicted"/>
<protein>
    <submittedName>
        <fullName evidence="2">Lebercilin domain-containing protein</fullName>
    </submittedName>
</protein>
<dbReference type="AlphaFoldDB" id="A0A183KFT7"/>
<evidence type="ECO:0000313" key="2">
    <source>
        <dbReference type="WBParaSite" id="SCUD_0001388601-mRNA-1"/>
    </source>
</evidence>
<dbReference type="WBParaSite" id="SCUD_0001388601-mRNA-1">
    <property type="protein sequence ID" value="SCUD_0001388601-mRNA-1"/>
    <property type="gene ID" value="SCUD_0001388601"/>
</dbReference>
<dbReference type="Gene3D" id="1.10.287.1490">
    <property type="match status" value="1"/>
</dbReference>
<name>A0A183KFT7_9TREM</name>
<keyword evidence="1" id="KW-0175">Coiled coil</keyword>
<evidence type="ECO:0000256" key="1">
    <source>
        <dbReference type="SAM" id="Coils"/>
    </source>
</evidence>